<evidence type="ECO:0000256" key="8">
    <source>
        <dbReference type="ARBA" id="ARBA00048679"/>
    </source>
</evidence>
<dbReference type="PANTHER" id="PTHR24363:SF0">
    <property type="entry name" value="SERINE_THREONINE KINASE LIKE DOMAIN CONTAINING 1"/>
    <property type="match status" value="1"/>
</dbReference>
<dbReference type="Proteomes" id="UP000667802">
    <property type="component" value="Unassembled WGS sequence"/>
</dbReference>
<feature type="transmembrane region" description="Helical" evidence="10">
    <location>
        <begin position="492"/>
        <end position="524"/>
    </location>
</feature>
<evidence type="ECO:0000313" key="13">
    <source>
        <dbReference type="Proteomes" id="UP000667802"/>
    </source>
</evidence>
<dbReference type="EC" id="2.7.11.1" evidence="1"/>
<evidence type="ECO:0000256" key="7">
    <source>
        <dbReference type="ARBA" id="ARBA00047899"/>
    </source>
</evidence>
<dbReference type="SMART" id="SM00220">
    <property type="entry name" value="S_TKc"/>
    <property type="match status" value="1"/>
</dbReference>
<evidence type="ECO:0000256" key="2">
    <source>
        <dbReference type="ARBA" id="ARBA00022527"/>
    </source>
</evidence>
<evidence type="ECO:0000256" key="1">
    <source>
        <dbReference type="ARBA" id="ARBA00012513"/>
    </source>
</evidence>
<comment type="catalytic activity">
    <reaction evidence="7">
        <text>L-threonyl-[protein] + ATP = O-phospho-L-threonyl-[protein] + ADP + H(+)</text>
        <dbReference type="Rhea" id="RHEA:46608"/>
        <dbReference type="Rhea" id="RHEA-COMP:11060"/>
        <dbReference type="Rhea" id="RHEA-COMP:11605"/>
        <dbReference type="ChEBI" id="CHEBI:15378"/>
        <dbReference type="ChEBI" id="CHEBI:30013"/>
        <dbReference type="ChEBI" id="CHEBI:30616"/>
        <dbReference type="ChEBI" id="CHEBI:61977"/>
        <dbReference type="ChEBI" id="CHEBI:456216"/>
        <dbReference type="EC" id="2.7.11.1"/>
    </reaction>
</comment>
<organism evidence="12 13">
    <name type="scientific">Aetokthonos hydrillicola Thurmond2011</name>
    <dbReference type="NCBI Taxonomy" id="2712845"/>
    <lineage>
        <taxon>Bacteria</taxon>
        <taxon>Bacillati</taxon>
        <taxon>Cyanobacteriota</taxon>
        <taxon>Cyanophyceae</taxon>
        <taxon>Nostocales</taxon>
        <taxon>Hapalosiphonaceae</taxon>
        <taxon>Aetokthonos</taxon>
    </lineage>
</organism>
<dbReference type="GO" id="GO:0005524">
    <property type="term" value="F:ATP binding"/>
    <property type="evidence" value="ECO:0007669"/>
    <property type="project" value="UniProtKB-KW"/>
</dbReference>
<keyword evidence="6" id="KW-0067">ATP-binding</keyword>
<evidence type="ECO:0000256" key="4">
    <source>
        <dbReference type="ARBA" id="ARBA00022741"/>
    </source>
</evidence>
<evidence type="ECO:0000256" key="6">
    <source>
        <dbReference type="ARBA" id="ARBA00022840"/>
    </source>
</evidence>
<feature type="region of interest" description="Disordered" evidence="9">
    <location>
        <begin position="304"/>
        <end position="463"/>
    </location>
</feature>
<protein>
    <recommendedName>
        <fullName evidence="1">non-specific serine/threonine protein kinase</fullName>
        <ecNumber evidence="1">2.7.11.1</ecNumber>
    </recommendedName>
</protein>
<feature type="domain" description="Protein kinase" evidence="11">
    <location>
        <begin position="14"/>
        <end position="277"/>
    </location>
</feature>
<accession>A0AAP5I266</accession>
<dbReference type="EMBL" id="JAALHA020000001">
    <property type="protein sequence ID" value="MDR9893411.1"/>
    <property type="molecule type" value="Genomic_DNA"/>
</dbReference>
<evidence type="ECO:0000256" key="10">
    <source>
        <dbReference type="SAM" id="Phobius"/>
    </source>
</evidence>
<evidence type="ECO:0000259" key="11">
    <source>
        <dbReference type="PROSITE" id="PS50011"/>
    </source>
</evidence>
<dbReference type="RefSeq" id="WP_310833480.1">
    <property type="nucleotide sequence ID" value="NZ_JAALHA020000001.1"/>
</dbReference>
<dbReference type="SUPFAM" id="SSF56112">
    <property type="entry name" value="Protein kinase-like (PK-like)"/>
    <property type="match status" value="1"/>
</dbReference>
<dbReference type="AlphaFoldDB" id="A0AAP5I266"/>
<dbReference type="InterPro" id="IPR000719">
    <property type="entry name" value="Prot_kinase_dom"/>
</dbReference>
<keyword evidence="10" id="KW-0472">Membrane</keyword>
<dbReference type="PANTHER" id="PTHR24363">
    <property type="entry name" value="SERINE/THREONINE PROTEIN KINASE"/>
    <property type="match status" value="1"/>
</dbReference>
<dbReference type="CDD" id="cd14014">
    <property type="entry name" value="STKc_PknB_like"/>
    <property type="match status" value="1"/>
</dbReference>
<feature type="transmembrane region" description="Helical" evidence="10">
    <location>
        <begin position="536"/>
        <end position="555"/>
    </location>
</feature>
<dbReference type="Gene3D" id="1.10.510.10">
    <property type="entry name" value="Transferase(Phosphotransferase) domain 1"/>
    <property type="match status" value="1"/>
</dbReference>
<comment type="caution">
    <text evidence="12">The sequence shown here is derived from an EMBL/GenBank/DDBJ whole genome shotgun (WGS) entry which is preliminary data.</text>
</comment>
<keyword evidence="2" id="KW-0723">Serine/threonine-protein kinase</keyword>
<keyword evidence="10" id="KW-1133">Transmembrane helix</keyword>
<keyword evidence="13" id="KW-1185">Reference proteome</keyword>
<proteinExistence type="predicted"/>
<dbReference type="GO" id="GO:0004674">
    <property type="term" value="F:protein serine/threonine kinase activity"/>
    <property type="evidence" value="ECO:0007669"/>
    <property type="project" value="UniProtKB-KW"/>
</dbReference>
<comment type="catalytic activity">
    <reaction evidence="8">
        <text>L-seryl-[protein] + ATP = O-phospho-L-seryl-[protein] + ADP + H(+)</text>
        <dbReference type="Rhea" id="RHEA:17989"/>
        <dbReference type="Rhea" id="RHEA-COMP:9863"/>
        <dbReference type="Rhea" id="RHEA-COMP:11604"/>
        <dbReference type="ChEBI" id="CHEBI:15378"/>
        <dbReference type="ChEBI" id="CHEBI:29999"/>
        <dbReference type="ChEBI" id="CHEBI:30616"/>
        <dbReference type="ChEBI" id="CHEBI:83421"/>
        <dbReference type="ChEBI" id="CHEBI:456216"/>
        <dbReference type="EC" id="2.7.11.1"/>
    </reaction>
</comment>
<feature type="transmembrane region" description="Helical" evidence="10">
    <location>
        <begin position="567"/>
        <end position="592"/>
    </location>
</feature>
<keyword evidence="10" id="KW-0812">Transmembrane</keyword>
<evidence type="ECO:0000256" key="3">
    <source>
        <dbReference type="ARBA" id="ARBA00022679"/>
    </source>
</evidence>
<dbReference type="Pfam" id="PF00069">
    <property type="entry name" value="Pkinase"/>
    <property type="match status" value="1"/>
</dbReference>
<sequence length="612" mass="66978">MNTLRFGDLLDNRYLIVRNLATGGFGQTYLAEDTRRPGNPVCVVKHLTPASSAPQFLENAKRLFLTEAQTLEQLGKHEQIPRLLAYFEEKHEFYLVQDWIDGYPLTHEFRPGQRWSENKVYQMLQEVLTILQFVHSFGVIHRDIKPDNLIRRRQDSKIVLIDFGIVKQIRTQILSPSHNLNATIPVGTPGYMPTEQGRGNPRPNSDIYALGIIGIQSVTGLNPSQLQEDSQTGEIIWQPWAQISDELAIILEKMVRYHFKDRFQSATEALEALNPLLVKIAPVLRNSVATLSIQQSITLQPTEIPSVVSSPPTAIPSGEPQLSEVSSPPTAIPSGEPQLSEVSSPPTAIPSVEPQLSEVSSPPTAIPSVEPQLSEVSSPPTAIPSGEPRLSEVSSPPTAIPSVEPQLRKASSPPTAIPSVEPQLRKASSPPTAIPSVEPQLRKASSPPTAIPSVEPQLRKASSPPTAIAKNNLLLNYITPLRQAAIVGTGSWLLVIFLVGLLGSVWLGVTFWLVTIAGVIFAYFAKNNSSFDKYSFFTIAIISSLVTSLFSPQKLPSGGLLQAGQPGLFVILFLAIFAGALAFILIIIFDVFDIYQEAFKHISLFLDKDAKN</sequence>
<reference evidence="13" key="1">
    <citation type="journal article" date="2021" name="Science">
        <title>Hunting the eagle killer: A cyanobacterial neurotoxin causes vacuolar myelinopathy.</title>
        <authorList>
            <person name="Breinlinger S."/>
            <person name="Phillips T.J."/>
            <person name="Haram B.N."/>
            <person name="Mares J."/>
            <person name="Martinez Yerena J.A."/>
            <person name="Hrouzek P."/>
            <person name="Sobotka R."/>
            <person name="Henderson W.M."/>
            <person name="Schmieder P."/>
            <person name="Williams S.M."/>
            <person name="Lauderdale J.D."/>
            <person name="Wilde H.D."/>
            <person name="Gerrin W."/>
            <person name="Kust A."/>
            <person name="Washington J.W."/>
            <person name="Wagner C."/>
            <person name="Geier B."/>
            <person name="Liebeke M."/>
            <person name="Enke H."/>
            <person name="Niedermeyer T.H.J."/>
            <person name="Wilde S.B."/>
        </authorList>
    </citation>
    <scope>NUCLEOTIDE SEQUENCE [LARGE SCALE GENOMIC DNA]</scope>
    <source>
        <strain evidence="13">Thurmond2011</strain>
    </source>
</reference>
<dbReference type="PROSITE" id="PS50011">
    <property type="entry name" value="PROTEIN_KINASE_DOM"/>
    <property type="match status" value="1"/>
</dbReference>
<evidence type="ECO:0000256" key="9">
    <source>
        <dbReference type="SAM" id="MobiDB-lite"/>
    </source>
</evidence>
<keyword evidence="3" id="KW-0808">Transferase</keyword>
<evidence type="ECO:0000313" key="12">
    <source>
        <dbReference type="EMBL" id="MDR9893411.1"/>
    </source>
</evidence>
<dbReference type="InterPro" id="IPR011009">
    <property type="entry name" value="Kinase-like_dom_sf"/>
</dbReference>
<keyword evidence="5 12" id="KW-0418">Kinase</keyword>
<evidence type="ECO:0000256" key="5">
    <source>
        <dbReference type="ARBA" id="ARBA00022777"/>
    </source>
</evidence>
<keyword evidence="4" id="KW-0547">Nucleotide-binding</keyword>
<gene>
    <name evidence="12" type="ORF">G7B40_002255</name>
</gene>
<dbReference type="Gene3D" id="3.30.200.20">
    <property type="entry name" value="Phosphorylase Kinase, domain 1"/>
    <property type="match status" value="1"/>
</dbReference>
<name>A0AAP5I266_9CYAN</name>